<evidence type="ECO:0000313" key="2">
    <source>
        <dbReference type="Proteomes" id="UP000499080"/>
    </source>
</evidence>
<accession>A0A4Y2EVW9</accession>
<comment type="caution">
    <text evidence="1">The sequence shown here is derived from an EMBL/GenBank/DDBJ whole genome shotgun (WGS) entry which is preliminary data.</text>
</comment>
<dbReference type="Proteomes" id="UP000499080">
    <property type="component" value="Unassembled WGS sequence"/>
</dbReference>
<reference evidence="1 2" key="1">
    <citation type="journal article" date="2019" name="Sci. Rep.">
        <title>Orb-weaving spider Araneus ventricosus genome elucidates the spidroin gene catalogue.</title>
        <authorList>
            <person name="Kono N."/>
            <person name="Nakamura H."/>
            <person name="Ohtoshi R."/>
            <person name="Moran D.A.P."/>
            <person name="Shinohara A."/>
            <person name="Yoshida Y."/>
            <person name="Fujiwara M."/>
            <person name="Mori M."/>
            <person name="Tomita M."/>
            <person name="Arakawa K."/>
        </authorList>
    </citation>
    <scope>NUCLEOTIDE SEQUENCE [LARGE SCALE GENOMIC DNA]</scope>
</reference>
<organism evidence="1 2">
    <name type="scientific">Araneus ventricosus</name>
    <name type="common">Orbweaver spider</name>
    <name type="synonym">Epeira ventricosa</name>
    <dbReference type="NCBI Taxonomy" id="182803"/>
    <lineage>
        <taxon>Eukaryota</taxon>
        <taxon>Metazoa</taxon>
        <taxon>Ecdysozoa</taxon>
        <taxon>Arthropoda</taxon>
        <taxon>Chelicerata</taxon>
        <taxon>Arachnida</taxon>
        <taxon>Araneae</taxon>
        <taxon>Araneomorphae</taxon>
        <taxon>Entelegynae</taxon>
        <taxon>Araneoidea</taxon>
        <taxon>Araneidae</taxon>
        <taxon>Araneus</taxon>
    </lineage>
</organism>
<dbReference type="AlphaFoldDB" id="A0A4Y2EVW9"/>
<name>A0A4Y2EVW9_ARAVE</name>
<protein>
    <submittedName>
        <fullName evidence="1">Uncharacterized protein</fullName>
    </submittedName>
</protein>
<evidence type="ECO:0000313" key="1">
    <source>
        <dbReference type="EMBL" id="GBM32328.1"/>
    </source>
</evidence>
<keyword evidence="2" id="KW-1185">Reference proteome</keyword>
<proteinExistence type="predicted"/>
<dbReference type="EMBL" id="BGPR01000705">
    <property type="protein sequence ID" value="GBM32328.1"/>
    <property type="molecule type" value="Genomic_DNA"/>
</dbReference>
<sequence>MATTAISGQTCNFEPWSDDKVQASLKGHSSPYFQSHMPEDIRNITYVRSPYGPPCSCGALTFITILAFTIPIPGCGLSAGPHPFCPPPLIMWWSGCQE</sequence>
<gene>
    <name evidence="1" type="ORF">AVEN_224714_1</name>
</gene>